<dbReference type="EMBL" id="CM042035">
    <property type="protein sequence ID" value="KAI3756323.1"/>
    <property type="molecule type" value="Genomic_DNA"/>
</dbReference>
<reference evidence="1 2" key="2">
    <citation type="journal article" date="2022" name="Mol. Ecol. Resour.">
        <title>The genomes of chicory, endive, great burdock and yacon provide insights into Asteraceae paleo-polyploidization history and plant inulin production.</title>
        <authorList>
            <person name="Fan W."/>
            <person name="Wang S."/>
            <person name="Wang H."/>
            <person name="Wang A."/>
            <person name="Jiang F."/>
            <person name="Liu H."/>
            <person name="Zhao H."/>
            <person name="Xu D."/>
            <person name="Zhang Y."/>
        </authorList>
    </citation>
    <scope>NUCLEOTIDE SEQUENCE [LARGE SCALE GENOMIC DNA]</scope>
    <source>
        <strain evidence="2">cv. Yunnan</strain>
        <tissue evidence="1">Leaves</tissue>
    </source>
</reference>
<sequence length="213" mass="24493">MDLTSHKIKRSKLKVGDHIYTWRKLDTYSHHGILIGEHKLIHFVNSKKDGNFHFSAASSSGSSTKKKKTPCPVSYCGSEKVAGSGVRMSCIDCFIKTCSLYRFKYEVNSDYFFQKLVGTCTTARSDPPEAVMHRATYLYENGYFEYHLMKNNCEDFALYCKTGLWSKDKGKQGRSSQANLFFLTREEDLGKRKDVVKVPVEELFSFRRAIFLK</sequence>
<evidence type="ECO:0000313" key="1">
    <source>
        <dbReference type="EMBL" id="KAI3756323.1"/>
    </source>
</evidence>
<comment type="caution">
    <text evidence="1">The sequence shown here is derived from an EMBL/GenBank/DDBJ whole genome shotgun (WGS) entry which is preliminary data.</text>
</comment>
<name>A0ACB9EBC2_9ASTR</name>
<reference evidence="2" key="1">
    <citation type="journal article" date="2022" name="Mol. Ecol. Resour.">
        <title>The genomes of chicory, endive, great burdock and yacon provide insights into Asteraceae palaeo-polyploidization history and plant inulin production.</title>
        <authorList>
            <person name="Fan W."/>
            <person name="Wang S."/>
            <person name="Wang H."/>
            <person name="Wang A."/>
            <person name="Jiang F."/>
            <person name="Liu H."/>
            <person name="Zhao H."/>
            <person name="Xu D."/>
            <person name="Zhang Y."/>
        </authorList>
    </citation>
    <scope>NUCLEOTIDE SEQUENCE [LARGE SCALE GENOMIC DNA]</scope>
    <source>
        <strain evidence="2">cv. Yunnan</strain>
    </source>
</reference>
<organism evidence="1 2">
    <name type="scientific">Smallanthus sonchifolius</name>
    <dbReference type="NCBI Taxonomy" id="185202"/>
    <lineage>
        <taxon>Eukaryota</taxon>
        <taxon>Viridiplantae</taxon>
        <taxon>Streptophyta</taxon>
        <taxon>Embryophyta</taxon>
        <taxon>Tracheophyta</taxon>
        <taxon>Spermatophyta</taxon>
        <taxon>Magnoliopsida</taxon>
        <taxon>eudicotyledons</taxon>
        <taxon>Gunneridae</taxon>
        <taxon>Pentapetalae</taxon>
        <taxon>asterids</taxon>
        <taxon>campanulids</taxon>
        <taxon>Asterales</taxon>
        <taxon>Asteraceae</taxon>
        <taxon>Asteroideae</taxon>
        <taxon>Heliantheae alliance</taxon>
        <taxon>Millerieae</taxon>
        <taxon>Smallanthus</taxon>
    </lineage>
</organism>
<keyword evidence="2" id="KW-1185">Reference proteome</keyword>
<accession>A0ACB9EBC2</accession>
<dbReference type="Proteomes" id="UP001056120">
    <property type="component" value="Linkage Group LG18"/>
</dbReference>
<protein>
    <submittedName>
        <fullName evidence="1">Uncharacterized protein</fullName>
    </submittedName>
</protein>
<proteinExistence type="predicted"/>
<gene>
    <name evidence="1" type="ORF">L1987_56143</name>
</gene>
<evidence type="ECO:0000313" key="2">
    <source>
        <dbReference type="Proteomes" id="UP001056120"/>
    </source>
</evidence>